<evidence type="ECO:0000313" key="1">
    <source>
        <dbReference type="EMBL" id="SBP12965.1"/>
    </source>
</evidence>
<name>A0A1A7X4X9_9TELE</name>
<gene>
    <name evidence="1" type="primary">Nfu_g_1_017172</name>
</gene>
<sequence length="143" mass="16232">PIIYQPELHMYVDNRKVLLINDSNQNNRKISLETRCSQNQPEIFLLQPENFSLVFLLRGFLTAEPKCSGHHPQISTFLNQFTCWPLQPSLQNHPVIYTQVSVLVPDVVGGGTDGAAVEFLCLPAESFVFGCSRRKEEEVMLQN</sequence>
<proteinExistence type="predicted"/>
<feature type="non-terminal residue" evidence="1">
    <location>
        <position position="1"/>
    </location>
</feature>
<dbReference type="EMBL" id="HADW01011565">
    <property type="protein sequence ID" value="SBP12965.1"/>
    <property type="molecule type" value="Transcribed_RNA"/>
</dbReference>
<accession>A0A1A7X4X9</accession>
<dbReference type="AlphaFoldDB" id="A0A1A7X4X9"/>
<organism evidence="1">
    <name type="scientific">Iconisemion striatum</name>
    <dbReference type="NCBI Taxonomy" id="60296"/>
    <lineage>
        <taxon>Eukaryota</taxon>
        <taxon>Metazoa</taxon>
        <taxon>Chordata</taxon>
        <taxon>Craniata</taxon>
        <taxon>Vertebrata</taxon>
        <taxon>Euteleostomi</taxon>
        <taxon>Actinopterygii</taxon>
        <taxon>Neopterygii</taxon>
        <taxon>Teleostei</taxon>
        <taxon>Neoteleostei</taxon>
        <taxon>Acanthomorphata</taxon>
        <taxon>Ovalentaria</taxon>
        <taxon>Atherinomorphae</taxon>
        <taxon>Cyprinodontiformes</taxon>
        <taxon>Nothobranchiidae</taxon>
        <taxon>Iconisemion</taxon>
    </lineage>
</organism>
<reference evidence="1" key="1">
    <citation type="submission" date="2016-05" db="EMBL/GenBank/DDBJ databases">
        <authorList>
            <person name="Lavstsen T."/>
            <person name="Jespersen J.S."/>
        </authorList>
    </citation>
    <scope>NUCLEOTIDE SEQUENCE</scope>
    <source>
        <tissue evidence="1">Brain</tissue>
    </source>
</reference>
<reference evidence="1" key="2">
    <citation type="submission" date="2016-06" db="EMBL/GenBank/DDBJ databases">
        <title>The genome of a short-lived fish provides insights into sex chromosome evolution and the genetic control of aging.</title>
        <authorList>
            <person name="Reichwald K."/>
            <person name="Felder M."/>
            <person name="Petzold A."/>
            <person name="Koch P."/>
            <person name="Groth M."/>
            <person name="Platzer M."/>
        </authorList>
    </citation>
    <scope>NUCLEOTIDE SEQUENCE</scope>
    <source>
        <tissue evidence="1">Brain</tissue>
    </source>
</reference>
<protein>
    <submittedName>
        <fullName evidence="1">Uncharacterized protein</fullName>
    </submittedName>
</protein>